<organism evidence="1 2">
    <name type="scientific">Hydromonas duriensis</name>
    <dbReference type="NCBI Taxonomy" id="1527608"/>
    <lineage>
        <taxon>Bacteria</taxon>
        <taxon>Pseudomonadati</taxon>
        <taxon>Pseudomonadota</taxon>
        <taxon>Betaproteobacteria</taxon>
        <taxon>Burkholderiales</taxon>
        <taxon>Burkholderiaceae</taxon>
        <taxon>Hydromonas</taxon>
    </lineage>
</organism>
<name>A0A4R6Y5V6_9BURK</name>
<dbReference type="AlphaFoldDB" id="A0A4R6Y5V6"/>
<accession>A0A4R6Y5V6</accession>
<evidence type="ECO:0008006" key="3">
    <source>
        <dbReference type="Google" id="ProtNLM"/>
    </source>
</evidence>
<gene>
    <name evidence="1" type="ORF">DFR44_11721</name>
</gene>
<reference evidence="1 2" key="1">
    <citation type="submission" date="2019-03" db="EMBL/GenBank/DDBJ databases">
        <title>Genomic Encyclopedia of Type Strains, Phase IV (KMG-IV): sequencing the most valuable type-strain genomes for metagenomic binning, comparative biology and taxonomic classification.</title>
        <authorList>
            <person name="Goeker M."/>
        </authorList>
    </citation>
    <scope>NUCLEOTIDE SEQUENCE [LARGE SCALE GENOMIC DNA]</scope>
    <source>
        <strain evidence="1 2">DSM 102852</strain>
    </source>
</reference>
<proteinExistence type="predicted"/>
<sequence>MKLNKLLVILTVATHVFLPANTKASDEVVYLPIVDVLNSADAQEKLDRTVLFNFAKATNGTILKAGVVANRKTNAFGKANDATCQRAMLSSLIALQNSAKQAGASKVDNIVSYYKKNVYSSNTQYECHVGFLASGVALRGDLIK</sequence>
<keyword evidence="2" id="KW-1185">Reference proteome</keyword>
<protein>
    <recommendedName>
        <fullName evidence="3">Excinuclease ATPase subunit</fullName>
    </recommendedName>
</protein>
<dbReference type="EMBL" id="SNZE01000017">
    <property type="protein sequence ID" value="TDR30742.1"/>
    <property type="molecule type" value="Genomic_DNA"/>
</dbReference>
<evidence type="ECO:0000313" key="1">
    <source>
        <dbReference type="EMBL" id="TDR30742.1"/>
    </source>
</evidence>
<dbReference type="OrthoDB" id="8161726at2"/>
<evidence type="ECO:0000313" key="2">
    <source>
        <dbReference type="Proteomes" id="UP000294480"/>
    </source>
</evidence>
<dbReference type="RefSeq" id="WP_133620845.1">
    <property type="nucleotide sequence ID" value="NZ_SNZE01000017.1"/>
</dbReference>
<comment type="caution">
    <text evidence="1">The sequence shown here is derived from an EMBL/GenBank/DDBJ whole genome shotgun (WGS) entry which is preliminary data.</text>
</comment>
<dbReference type="Proteomes" id="UP000294480">
    <property type="component" value="Unassembled WGS sequence"/>
</dbReference>